<evidence type="ECO:0000256" key="1">
    <source>
        <dbReference type="SAM" id="MobiDB-lite"/>
    </source>
</evidence>
<organism evidence="2 3">
    <name type="scientific">Lentzea atacamensis</name>
    <dbReference type="NCBI Taxonomy" id="531938"/>
    <lineage>
        <taxon>Bacteria</taxon>
        <taxon>Bacillati</taxon>
        <taxon>Actinomycetota</taxon>
        <taxon>Actinomycetes</taxon>
        <taxon>Pseudonocardiales</taxon>
        <taxon>Pseudonocardiaceae</taxon>
        <taxon>Lentzea</taxon>
    </lineage>
</organism>
<feature type="region of interest" description="Disordered" evidence="1">
    <location>
        <begin position="158"/>
        <end position="233"/>
    </location>
</feature>
<sequence length="233" mass="25713">MASVTSVAFFQPPRKSMSSFLQRLLSDSAAALSYESPLLPTERAAPIWSSRSAEQMDVYRTPPYRPRPGPCHPPRDLLLQPFIPDRASRRTRLPFLRRPIRGRRTLQHSTDRLHTNCSRWISMNSTGTSAAAWGRVHGRNTPTRPSECRSPAANHALHVQDRRSAEHHSSTSPAVSRHRPRPAGPTSATPPDAPRADPQPERSHPSARPAHATQRPSEPHAPAAQTSTSSVAP</sequence>
<evidence type="ECO:0000313" key="3">
    <source>
        <dbReference type="Proteomes" id="UP000248714"/>
    </source>
</evidence>
<accession>A0ABX9DY90</accession>
<protein>
    <submittedName>
        <fullName evidence="2">Uncharacterized protein</fullName>
    </submittedName>
</protein>
<keyword evidence="3" id="KW-1185">Reference proteome</keyword>
<gene>
    <name evidence="2" type="ORF">C8D87_11168</name>
</gene>
<feature type="region of interest" description="Disordered" evidence="1">
    <location>
        <begin position="131"/>
        <end position="150"/>
    </location>
</feature>
<comment type="caution">
    <text evidence="2">The sequence shown here is derived from an EMBL/GenBank/DDBJ whole genome shotgun (WGS) entry which is preliminary data.</text>
</comment>
<dbReference type="EMBL" id="QLTT01000011">
    <property type="protein sequence ID" value="RAS60650.1"/>
    <property type="molecule type" value="Genomic_DNA"/>
</dbReference>
<dbReference type="Proteomes" id="UP000248714">
    <property type="component" value="Unassembled WGS sequence"/>
</dbReference>
<proteinExistence type="predicted"/>
<name>A0ABX9DY90_9PSEU</name>
<evidence type="ECO:0000313" key="2">
    <source>
        <dbReference type="EMBL" id="RAS60650.1"/>
    </source>
</evidence>
<feature type="compositionally biased region" description="Polar residues" evidence="1">
    <location>
        <begin position="224"/>
        <end position="233"/>
    </location>
</feature>
<feature type="compositionally biased region" description="Basic and acidic residues" evidence="1">
    <location>
        <begin position="194"/>
        <end position="204"/>
    </location>
</feature>
<reference evidence="2 3" key="1">
    <citation type="submission" date="2018-06" db="EMBL/GenBank/DDBJ databases">
        <title>Genomic Encyclopedia of Type Strains, Phase IV (KMG-IV): sequencing the most valuable type-strain genomes for metagenomic binning, comparative biology and taxonomic classification.</title>
        <authorList>
            <person name="Goeker M."/>
        </authorList>
    </citation>
    <scope>NUCLEOTIDE SEQUENCE [LARGE SCALE GENOMIC DNA]</scope>
    <source>
        <strain evidence="2 3">DSM 45479</strain>
    </source>
</reference>
<feature type="compositionally biased region" description="Basic and acidic residues" evidence="1">
    <location>
        <begin position="158"/>
        <end position="169"/>
    </location>
</feature>